<reference evidence="2" key="1">
    <citation type="submission" date="2022-06" db="EMBL/GenBank/DDBJ databases">
        <title>Complete genome sequence and characterization of Cupriavidus gilardii QJ1 isolated from contaminating cells.</title>
        <authorList>
            <person name="Qi J."/>
        </authorList>
    </citation>
    <scope>NUCLEOTIDE SEQUENCE</scope>
    <source>
        <strain evidence="2">QJ1</strain>
    </source>
</reference>
<keyword evidence="3" id="KW-1185">Reference proteome</keyword>
<accession>A0ABY4VU03</accession>
<dbReference type="Proteomes" id="UP001056648">
    <property type="component" value="Chromosome 2"/>
</dbReference>
<evidence type="ECO:0000256" key="1">
    <source>
        <dbReference type="SAM" id="MobiDB-lite"/>
    </source>
</evidence>
<dbReference type="Pfam" id="PF01904">
    <property type="entry name" value="DUF72"/>
    <property type="match status" value="1"/>
</dbReference>
<evidence type="ECO:0000313" key="2">
    <source>
        <dbReference type="EMBL" id="USE79454.1"/>
    </source>
</evidence>
<organism evidence="2 3">
    <name type="scientific">Cupriavidus gilardii</name>
    <dbReference type="NCBI Taxonomy" id="82541"/>
    <lineage>
        <taxon>Bacteria</taxon>
        <taxon>Pseudomonadati</taxon>
        <taxon>Pseudomonadota</taxon>
        <taxon>Betaproteobacteria</taxon>
        <taxon>Burkholderiales</taxon>
        <taxon>Burkholderiaceae</taxon>
        <taxon>Cupriavidus</taxon>
    </lineage>
</organism>
<evidence type="ECO:0000313" key="3">
    <source>
        <dbReference type="Proteomes" id="UP001056648"/>
    </source>
</evidence>
<proteinExistence type="predicted"/>
<dbReference type="SUPFAM" id="SSF117396">
    <property type="entry name" value="TM1631-like"/>
    <property type="match status" value="1"/>
</dbReference>
<dbReference type="Gene3D" id="3.20.20.410">
    <property type="entry name" value="Protein of unknown function UPF0759"/>
    <property type="match status" value="1"/>
</dbReference>
<dbReference type="InterPro" id="IPR002763">
    <property type="entry name" value="DUF72"/>
</dbReference>
<gene>
    <name evidence="2" type="ORF">NDR89_22950</name>
</gene>
<feature type="compositionally biased region" description="Low complexity" evidence="1">
    <location>
        <begin position="19"/>
        <end position="38"/>
    </location>
</feature>
<dbReference type="RefSeq" id="WP_252252922.1">
    <property type="nucleotide sequence ID" value="NZ_CP098736.1"/>
</dbReference>
<dbReference type="PANTHER" id="PTHR30348:SF14">
    <property type="entry name" value="BLR8050 PROTEIN"/>
    <property type="match status" value="1"/>
</dbReference>
<protein>
    <submittedName>
        <fullName evidence="2">DUF72 domain-containing protein</fullName>
    </submittedName>
</protein>
<sequence>MTEDLFGDPVSDTTSGRIASTAAPADPAAPAASATGAKPARRGKTVQPVAPSAELAALAARLPAHLYLGTSTWSYPGWKGLVYDGDYSDSLLSRKGLGAYASHPLLRAAGVDRGFYAPIPLADYLAYAAQVPDDFRFLVKAPASVCDPWLRASNGAGRLANAAFLDVEIAIRDFIAPATAGLGAKCGPLLFQLSPLRAMAADAAGFLSRLDAFLSALPALDPAQTPNACYAVELRDPELLTPRFIKLLRAHGVRFGCAARDRMPPLARQAAAQALRDEGEPGPLVLRWLLHQGYGYEQAEAAFEPFDRLRALDPQTLAAAADLAVRTLQAGQPAYLIVSNNAEGCAPLTLARLAEAIAQRLGV</sequence>
<name>A0ABY4VU03_9BURK</name>
<dbReference type="InterPro" id="IPR036520">
    <property type="entry name" value="UPF0759_sf"/>
</dbReference>
<feature type="region of interest" description="Disordered" evidence="1">
    <location>
        <begin position="1"/>
        <end position="46"/>
    </location>
</feature>
<dbReference type="EMBL" id="CP098736">
    <property type="protein sequence ID" value="USE79454.1"/>
    <property type="molecule type" value="Genomic_DNA"/>
</dbReference>
<dbReference type="PANTHER" id="PTHR30348">
    <property type="entry name" value="UNCHARACTERIZED PROTEIN YECE"/>
    <property type="match status" value="1"/>
</dbReference>